<feature type="compositionally biased region" description="Acidic residues" evidence="1">
    <location>
        <begin position="313"/>
        <end position="326"/>
    </location>
</feature>
<evidence type="ECO:0000313" key="3">
    <source>
        <dbReference type="Proteomes" id="UP001465976"/>
    </source>
</evidence>
<reference evidence="2 3" key="1">
    <citation type="submission" date="2024-02" db="EMBL/GenBank/DDBJ databases">
        <title>A draft genome for the cacao thread blight pathogen Marasmius crinis-equi.</title>
        <authorList>
            <person name="Cohen S.P."/>
            <person name="Baruah I.K."/>
            <person name="Amoako-Attah I."/>
            <person name="Bukari Y."/>
            <person name="Meinhardt L.W."/>
            <person name="Bailey B.A."/>
        </authorList>
    </citation>
    <scope>NUCLEOTIDE SEQUENCE [LARGE SCALE GENOMIC DNA]</scope>
    <source>
        <strain evidence="2 3">GH-76</strain>
    </source>
</reference>
<protein>
    <submittedName>
        <fullName evidence="2">Histone-lysine N-methyltransferase setd7</fullName>
        <ecNumber evidence="2">2.1.1.354</ecNumber>
    </submittedName>
</protein>
<dbReference type="GO" id="GO:0140999">
    <property type="term" value="F:histone H3K4 trimethyltransferase activity"/>
    <property type="evidence" value="ECO:0007669"/>
    <property type="project" value="UniProtKB-EC"/>
</dbReference>
<evidence type="ECO:0000313" key="2">
    <source>
        <dbReference type="EMBL" id="KAL0568191.1"/>
    </source>
</evidence>
<dbReference type="EC" id="2.1.1.354" evidence="2"/>
<accession>A0ABR3EZ27</accession>
<name>A0ABR3EZ27_9AGAR</name>
<evidence type="ECO:0000256" key="1">
    <source>
        <dbReference type="SAM" id="MobiDB-lite"/>
    </source>
</evidence>
<organism evidence="2 3">
    <name type="scientific">Marasmius crinis-equi</name>
    <dbReference type="NCBI Taxonomy" id="585013"/>
    <lineage>
        <taxon>Eukaryota</taxon>
        <taxon>Fungi</taxon>
        <taxon>Dikarya</taxon>
        <taxon>Basidiomycota</taxon>
        <taxon>Agaricomycotina</taxon>
        <taxon>Agaricomycetes</taxon>
        <taxon>Agaricomycetidae</taxon>
        <taxon>Agaricales</taxon>
        <taxon>Marasmiineae</taxon>
        <taxon>Marasmiaceae</taxon>
        <taxon>Marasmius</taxon>
    </lineage>
</organism>
<keyword evidence="3" id="KW-1185">Reference proteome</keyword>
<dbReference type="EMBL" id="JBAHYK010001395">
    <property type="protein sequence ID" value="KAL0568191.1"/>
    <property type="molecule type" value="Genomic_DNA"/>
</dbReference>
<dbReference type="Proteomes" id="UP001465976">
    <property type="component" value="Unassembled WGS sequence"/>
</dbReference>
<gene>
    <name evidence="2" type="primary">SETD7_1</name>
    <name evidence="2" type="ORF">V5O48_013798</name>
</gene>
<proteinExistence type="predicted"/>
<keyword evidence="2" id="KW-0489">Methyltransferase</keyword>
<dbReference type="GO" id="GO:0032259">
    <property type="term" value="P:methylation"/>
    <property type="evidence" value="ECO:0007669"/>
    <property type="project" value="UniProtKB-KW"/>
</dbReference>
<comment type="caution">
    <text evidence="2">The sequence shown here is derived from an EMBL/GenBank/DDBJ whole genome shotgun (WGS) entry which is preliminary data.</text>
</comment>
<sequence length="340" mass="38421">MDEQDLIKAGRTLYRECHEEFYNWSESESSSILKSLRKSPPKLSRRLPIEVGDEVGDEVGEHEESSSSEDATCSIATYSGSGTRIQHAVPLTTASDDLPKVGGIPRYTQCSPLSRSMTRDLGAGALFVPFADSEEFPIAKYLREFPFLEWEKRFNDPEVECLEYEVAKKLSALGYTYDEIDKAKLFHRGDCTDDCAHDEEDPECNTAPLLLRKGNKSGLIWEFNQSIHTNSVVTPPFKIARPTLHNSSYTLQHLTDSHEGPKNGSDARCDRDCFRGHLSDGDNWMDKLPALHEDDKGTLQSVLKLDPDMEFSDLPDPMLVDDEDKVEETLQPQRRCKGRR</sequence>
<feature type="region of interest" description="Disordered" evidence="1">
    <location>
        <begin position="313"/>
        <end position="340"/>
    </location>
</feature>
<keyword evidence="2" id="KW-0808">Transferase</keyword>